<comment type="similarity">
    <text evidence="6">Belongs to the inorganic carbon transporter (TC 9.A.2) DabA family.</text>
</comment>
<dbReference type="Pfam" id="PF10070">
    <property type="entry name" value="DabA"/>
    <property type="match status" value="1"/>
</dbReference>
<organism evidence="7 8">
    <name type="scientific">Dyadobacter pollutisoli</name>
    <dbReference type="NCBI Taxonomy" id="2910158"/>
    <lineage>
        <taxon>Bacteria</taxon>
        <taxon>Pseudomonadati</taxon>
        <taxon>Bacteroidota</taxon>
        <taxon>Cytophagia</taxon>
        <taxon>Cytophagales</taxon>
        <taxon>Spirosomataceae</taxon>
        <taxon>Dyadobacter</taxon>
    </lineage>
</organism>
<evidence type="ECO:0000313" key="7">
    <source>
        <dbReference type="EMBL" id="WAC12368.1"/>
    </source>
</evidence>
<feature type="binding site" evidence="6">
    <location>
        <position position="502"/>
    </location>
    <ligand>
        <name>Zn(2+)</name>
        <dbReference type="ChEBI" id="CHEBI:29105"/>
    </ligand>
</feature>
<evidence type="ECO:0000256" key="2">
    <source>
        <dbReference type="ARBA" id="ARBA00022475"/>
    </source>
</evidence>
<proteinExistence type="inferred from homology"/>
<dbReference type="InterPro" id="IPR018752">
    <property type="entry name" value="DabA"/>
</dbReference>
<reference evidence="7" key="1">
    <citation type="submission" date="2022-11" db="EMBL/GenBank/DDBJ databases">
        <title>Dyadobacter pollutisoli sp. nov., isolated from plastic dumped soil.</title>
        <authorList>
            <person name="Kim J.M."/>
            <person name="Kim K.R."/>
            <person name="Lee J.K."/>
            <person name="Hao L."/>
            <person name="Jeon C.O."/>
        </authorList>
    </citation>
    <scope>NUCLEOTIDE SEQUENCE</scope>
    <source>
        <strain evidence="7">U1</strain>
    </source>
</reference>
<keyword evidence="4 6" id="KW-0862">Zinc</keyword>
<dbReference type="KEGG" id="dpf:ON006_00095"/>
<keyword evidence="3 6" id="KW-0479">Metal-binding</keyword>
<dbReference type="RefSeq" id="WP_244824747.1">
    <property type="nucleotide sequence ID" value="NZ_CP112998.1"/>
</dbReference>
<feature type="binding site" evidence="6">
    <location>
        <position position="331"/>
    </location>
    <ligand>
        <name>Zn(2+)</name>
        <dbReference type="ChEBI" id="CHEBI:29105"/>
    </ligand>
</feature>
<evidence type="ECO:0000256" key="3">
    <source>
        <dbReference type="ARBA" id="ARBA00022723"/>
    </source>
</evidence>
<keyword evidence="2 6" id="KW-1003">Cell membrane</keyword>
<comment type="function">
    <text evidence="6">Part of an energy-coupled inorganic carbon pump.</text>
</comment>
<accession>A0A9E8NAH9</accession>
<dbReference type="GO" id="GO:0005886">
    <property type="term" value="C:plasma membrane"/>
    <property type="evidence" value="ECO:0007669"/>
    <property type="project" value="UniProtKB-SubCell"/>
</dbReference>
<dbReference type="EMBL" id="CP112998">
    <property type="protein sequence ID" value="WAC12368.1"/>
    <property type="molecule type" value="Genomic_DNA"/>
</dbReference>
<keyword evidence="5 6" id="KW-0472">Membrane</keyword>
<evidence type="ECO:0000313" key="8">
    <source>
        <dbReference type="Proteomes" id="UP001164653"/>
    </source>
</evidence>
<dbReference type="GO" id="GO:0008270">
    <property type="term" value="F:zinc ion binding"/>
    <property type="evidence" value="ECO:0007669"/>
    <property type="project" value="UniProtKB-UniRule"/>
</dbReference>
<evidence type="ECO:0000256" key="5">
    <source>
        <dbReference type="ARBA" id="ARBA00023136"/>
    </source>
</evidence>
<comment type="subcellular location">
    <subcellularLocation>
        <location evidence="6">Cell membrane</location>
        <topology evidence="6">Peripheral membrane protein</topology>
    </subcellularLocation>
</comment>
<feature type="binding site" evidence="6">
    <location>
        <position position="517"/>
    </location>
    <ligand>
        <name>Zn(2+)</name>
        <dbReference type="ChEBI" id="CHEBI:29105"/>
    </ligand>
</feature>
<keyword evidence="1 6" id="KW-0813">Transport</keyword>
<dbReference type="AlphaFoldDB" id="A0A9E8NAH9"/>
<dbReference type="PANTHER" id="PTHR38344">
    <property type="entry name" value="UPF0753 PROTEIN AQ_863"/>
    <property type="match status" value="1"/>
</dbReference>
<comment type="cofactor">
    <cofactor evidence="6">
        <name>Zn(2+)</name>
        <dbReference type="ChEBI" id="CHEBI:29105"/>
    </cofactor>
</comment>
<gene>
    <name evidence="6" type="primary">dabA</name>
    <name evidence="7" type="ORF">ON006_00095</name>
</gene>
<keyword evidence="8" id="KW-1185">Reference proteome</keyword>
<dbReference type="PANTHER" id="PTHR38344:SF1">
    <property type="entry name" value="INORGANIC CARBON TRANSPORTER SUBUNIT DABA-RELATED"/>
    <property type="match status" value="1"/>
</dbReference>
<sequence>MEAHKKSFDEHEVLHELKHFLPAQAPLKNFIHHNTLHAFQTFKFHDGLRRASEIFGYKVSLSIEEYRALFNAKRITQDILEKVLLEKKGASNTIEWRDKVLFKKFLPSASPRIGALKANWMRQYRIDLDSVVHPILFRILCSYLDQGISIWNFPVREKGFLASIREMEENSFVSIFKTNRAKNLLLYTECSISDLLAVVVGDESLYEQYLFDQQFAHQGWSGMVSAIEDQPETLLDTRKITLHDLICFELLLEIDALDRHFKENWTPLAGKITEKPVELFTEVAATEMSEVISIWQEAFEWTYYDQVLAAIKNQKKEIKAIEAKTFQAIFCIDDREGSLRRCLEEFDPQCETFGTPGFFGVEFYYQPEEGKFYTKVCPAPVTPKYLIKEIGSTTKRTQDAHFSKHSHSFRSGWLVSKTLGFWSAFKLAAHIFRPSVTPAAASYLKHMDRFSKLTIENKSLDDRENGLQIGFTIEEMADRVESVLKSIGLVKNFAPIVYVIGHGSSSVNNPHYAAYDCAACAGRAGSVNSRVLSYMANSDSVRTILHSRGITIPPETQFVGGLHDTTRDEVVFYDETSLSPANHEGHKINEAVLMKALDYNAKERSRRFEFIDTSLSPQKIHCKMRLRSLSLFEPRPELNHATNALCIIGRRNLTKNLFLDRRAFMNSYDYSIDPEGNYLFNVLKTAAPVCGGINLEYFFSRVDNHKLGAGTKLAHNVMGLFGVANGIDGDLRPGLPSEMIEIHDPVRLLFIVEQFPEVILNVIQRLYAVYEWFINEWIHLVAANPETHELSVFKNGEFVPYSTRLFHTLKILAIGG</sequence>
<evidence type="ECO:0000256" key="4">
    <source>
        <dbReference type="ARBA" id="ARBA00022833"/>
    </source>
</evidence>
<evidence type="ECO:0000256" key="1">
    <source>
        <dbReference type="ARBA" id="ARBA00022448"/>
    </source>
</evidence>
<protein>
    <recommendedName>
        <fullName evidence="6">Probable inorganic carbon transporter subunit DabA</fullName>
    </recommendedName>
</protein>
<feature type="binding site" evidence="6">
    <location>
        <position position="333"/>
    </location>
    <ligand>
        <name>Zn(2+)</name>
        <dbReference type="ChEBI" id="CHEBI:29105"/>
    </ligand>
</feature>
<dbReference type="Proteomes" id="UP001164653">
    <property type="component" value="Chromosome"/>
</dbReference>
<evidence type="ECO:0000256" key="6">
    <source>
        <dbReference type="HAMAP-Rule" id="MF_01871"/>
    </source>
</evidence>
<name>A0A9E8NAH9_9BACT</name>
<comment type="subunit">
    <text evidence="6">Forms a complex with DabB.</text>
</comment>
<dbReference type="HAMAP" id="MF_01871">
    <property type="entry name" value="DabA"/>
    <property type="match status" value="1"/>
</dbReference>